<evidence type="ECO:0000313" key="1">
    <source>
        <dbReference type="EMBL" id="KAJ9667301.1"/>
    </source>
</evidence>
<gene>
    <name evidence="1" type="ORF">H2201_002502</name>
</gene>
<proteinExistence type="predicted"/>
<protein>
    <submittedName>
        <fullName evidence="1">Uncharacterized protein</fullName>
    </submittedName>
</protein>
<dbReference type="Proteomes" id="UP001172684">
    <property type="component" value="Unassembled WGS sequence"/>
</dbReference>
<name>A0ABQ9NZZ6_9PEZI</name>
<accession>A0ABQ9NZZ6</accession>
<comment type="caution">
    <text evidence="1">The sequence shown here is derived from an EMBL/GenBank/DDBJ whole genome shotgun (WGS) entry which is preliminary data.</text>
</comment>
<keyword evidence="2" id="KW-1185">Reference proteome</keyword>
<dbReference type="EMBL" id="JAPDRL010000013">
    <property type="protein sequence ID" value="KAJ9667301.1"/>
    <property type="molecule type" value="Genomic_DNA"/>
</dbReference>
<evidence type="ECO:0000313" key="2">
    <source>
        <dbReference type="Proteomes" id="UP001172684"/>
    </source>
</evidence>
<sequence>MARASIVTQLSRVVEPRVRSSGDCGVPKLPGPPIRLNQRLVIPVYRHAIFECHNVESHLYSEPAHQSSLLGVIVGNYKDLYPDGGVGYNIGIWN</sequence>
<reference evidence="1" key="1">
    <citation type="submission" date="2022-10" db="EMBL/GenBank/DDBJ databases">
        <title>Culturing micro-colonial fungi from biological soil crusts in the Mojave desert and describing Neophaeococcomyces mojavensis, and introducing the new genera and species Taxawa tesnikishii.</title>
        <authorList>
            <person name="Kurbessoian T."/>
            <person name="Stajich J.E."/>
        </authorList>
    </citation>
    <scope>NUCLEOTIDE SEQUENCE</scope>
    <source>
        <strain evidence="1">TK_1</strain>
    </source>
</reference>
<organism evidence="1 2">
    <name type="scientific">Coniosporium apollinis</name>
    <dbReference type="NCBI Taxonomy" id="61459"/>
    <lineage>
        <taxon>Eukaryota</taxon>
        <taxon>Fungi</taxon>
        <taxon>Dikarya</taxon>
        <taxon>Ascomycota</taxon>
        <taxon>Pezizomycotina</taxon>
        <taxon>Dothideomycetes</taxon>
        <taxon>Dothideomycetes incertae sedis</taxon>
        <taxon>Coniosporium</taxon>
    </lineage>
</organism>